<accession>A0A8R1U3B8</accession>
<proteinExistence type="predicted"/>
<feature type="region of interest" description="Disordered" evidence="7">
    <location>
        <begin position="307"/>
        <end position="351"/>
    </location>
</feature>
<feature type="region of interest" description="Disordered" evidence="7">
    <location>
        <begin position="206"/>
        <end position="257"/>
    </location>
</feature>
<dbReference type="InterPro" id="IPR035437">
    <property type="entry name" value="SNase_OB-fold_sf"/>
</dbReference>
<dbReference type="PROSITE" id="PS51064">
    <property type="entry name" value="IRS_PTB"/>
    <property type="match status" value="1"/>
</dbReference>
<keyword evidence="5" id="KW-0519">Myristate</keyword>
<evidence type="ECO:0000256" key="3">
    <source>
        <dbReference type="ARBA" id="ARBA00022490"/>
    </source>
</evidence>
<reference evidence="9" key="1">
    <citation type="journal article" date="2008" name="Nat. Genet.">
        <title>The Pristionchus pacificus genome provides a unique perspective on nematode lifestyle and parasitism.</title>
        <authorList>
            <person name="Dieterich C."/>
            <person name="Clifton S.W."/>
            <person name="Schuster L.N."/>
            <person name="Chinwalla A."/>
            <person name="Delehaunty K."/>
            <person name="Dinkelacker I."/>
            <person name="Fulton L."/>
            <person name="Fulton R."/>
            <person name="Godfrey J."/>
            <person name="Minx P."/>
            <person name="Mitreva M."/>
            <person name="Roeseler W."/>
            <person name="Tian H."/>
            <person name="Witte H."/>
            <person name="Yang S.P."/>
            <person name="Wilson R.K."/>
            <person name="Sommer R.J."/>
        </authorList>
    </citation>
    <scope>NUCLEOTIDE SEQUENCE [LARGE SCALE GENOMIC DNA]</scope>
    <source>
        <strain evidence="9">PS312</strain>
    </source>
</reference>
<feature type="compositionally biased region" description="Low complexity" evidence="7">
    <location>
        <begin position="148"/>
        <end position="160"/>
    </location>
</feature>
<feature type="region of interest" description="Disordered" evidence="7">
    <location>
        <begin position="20"/>
        <end position="39"/>
    </location>
</feature>
<dbReference type="SMART" id="SM00318">
    <property type="entry name" value="SNc"/>
    <property type="match status" value="4"/>
</dbReference>
<dbReference type="Proteomes" id="UP000005239">
    <property type="component" value="Unassembled WGS sequence"/>
</dbReference>
<feature type="compositionally biased region" description="Low complexity" evidence="7">
    <location>
        <begin position="318"/>
        <end position="351"/>
    </location>
</feature>
<gene>
    <name evidence="8" type="primary">WBGene00092442</name>
</gene>
<dbReference type="Gene3D" id="2.40.50.90">
    <property type="match status" value="5"/>
</dbReference>
<evidence type="ECO:0000256" key="4">
    <source>
        <dbReference type="ARBA" id="ARBA00022553"/>
    </source>
</evidence>
<evidence type="ECO:0000256" key="5">
    <source>
        <dbReference type="ARBA" id="ARBA00022707"/>
    </source>
</evidence>
<dbReference type="Pfam" id="PF00565">
    <property type="entry name" value="SNase"/>
    <property type="match status" value="5"/>
</dbReference>
<dbReference type="Pfam" id="PF02174">
    <property type="entry name" value="IRS"/>
    <property type="match status" value="1"/>
</dbReference>
<evidence type="ECO:0000313" key="9">
    <source>
        <dbReference type="Proteomes" id="UP000005239"/>
    </source>
</evidence>
<dbReference type="PROSITE" id="PS50304">
    <property type="entry name" value="TUDOR"/>
    <property type="match status" value="1"/>
</dbReference>
<protein>
    <recommendedName>
        <fullName evidence="2">Staphylococcal nuclease domain-containing protein 1</fullName>
    </recommendedName>
</protein>
<evidence type="ECO:0000256" key="6">
    <source>
        <dbReference type="ARBA" id="ARBA00022737"/>
    </source>
</evidence>
<dbReference type="SUPFAM" id="SSF50729">
    <property type="entry name" value="PH domain-like"/>
    <property type="match status" value="1"/>
</dbReference>
<keyword evidence="4" id="KW-0597">Phosphoprotein</keyword>
<dbReference type="GO" id="GO:0005829">
    <property type="term" value="C:cytosol"/>
    <property type="evidence" value="ECO:0000318"/>
    <property type="project" value="GO_Central"/>
</dbReference>
<dbReference type="EnsemblMetazoa" id="PPA02888.1">
    <property type="protein sequence ID" value="PPA02888.1"/>
    <property type="gene ID" value="WBGene00092442"/>
</dbReference>
<keyword evidence="9" id="KW-1185">Reference proteome</keyword>
<dbReference type="InterPro" id="IPR016071">
    <property type="entry name" value="Staphylococal_nuclease_OB-fold"/>
</dbReference>
<dbReference type="InterPro" id="IPR011993">
    <property type="entry name" value="PH-like_dom_sf"/>
</dbReference>
<dbReference type="InterPro" id="IPR002404">
    <property type="entry name" value="IRS_PTB"/>
</dbReference>
<evidence type="ECO:0000256" key="1">
    <source>
        <dbReference type="ARBA" id="ARBA00004496"/>
    </source>
</evidence>
<dbReference type="GO" id="GO:0005634">
    <property type="term" value="C:nucleus"/>
    <property type="evidence" value="ECO:0000318"/>
    <property type="project" value="GO_Central"/>
</dbReference>
<dbReference type="PANTHER" id="PTHR12302">
    <property type="entry name" value="EBNA2 BINDING PROTEIN P100"/>
    <property type="match status" value="1"/>
</dbReference>
<reference evidence="8" key="2">
    <citation type="submission" date="2022-06" db="UniProtKB">
        <authorList>
            <consortium name="EnsemblMetazoa"/>
        </authorList>
    </citation>
    <scope>IDENTIFICATION</scope>
    <source>
        <strain evidence="8">PS312</strain>
    </source>
</reference>
<dbReference type="SMART" id="SM00310">
    <property type="entry name" value="PTBI"/>
    <property type="match status" value="1"/>
</dbReference>
<sequence length="1430" mass="156549">MGNSVSGAVVHNKELIKGFKRGASTEPSGSQSGAATHDETTQVSSFRVYIHRRNKFIHAWLRVSPSAIMLEKSKTDVTTWPLQFLRRYGYTSAGIFFFESGRRCPTGEGLHTFQSHSAEAIFQLVQSRIQDSANASAVETMRMERARSVGASVSSTTSTGLSRESPRIHPLQRYSSEGSSGDYISVHGGNYNTIHQPPSAARIRRVAAAPPPRPRSVSGGEDRTAAEMEARAARAGSASSPRVPPDSYQRGGSNAGIVGHIMTEKRVRPSTDMSSVVYRKAPRGSETDASVHEGQAYANVTSPSTTFNGGVAAPHPTSSSSSRFTVSGGGSMTSVVSVGSTSSQPTTPTRTVFPIKWDGGAGSTSFLCYANTMSRVGHRERADTVPTVIGGGERYVNMQEMSVPPRHYEPMTPPHGYSPQLNYASVEGADTVGELQSRSNSVGSRVELGLPLGRGDRLKLSPAPLATVEDDDESQISYSQIDMLRTQALREVSEQSEEERRRARYGCRPQTFHAHPCSFSPLVPVTAFSPHANMASEGVSMRRGLVKQVLSGDSVVIQGAPRPNGPPEETTVYLSNVSAPRMGKRPTETVTATPDEPFAWQAREWLRKKLVGQMVTFIKEFTATSSRDHGKIYLGGTSVETAENVNETAVAEGWLEVRQGKVTDEFTSKLLDLQEKAKSAKIGRWSDNTDGAVRDIKWTFNDPRSLVDFYKQKPVDAVIEQVRDGSTVRAFLLPRFEYITLQLSGVRSPSTRAGNDGVEAFANEAKFFAEARVLQQDVQIVLESVSNNNFVGSILHPKGNIAEALVREGLAKCVDWSIGLCTGGAEGLRAAENQAKMNRKRMWATYKPSAGNLAEKKKFDAKVIEIVLNDAMIVVRDNGEESKVYLSSVRLPRDAGDRPTAAGRQFRPLYDIPYMYECREYLRKKLIGKKVSVTVDYHQPKSDQFPEKTCCTIEAGGANVAIGLLERGLSKVVRHRNDDENRSSQYDALLAAEAKAEKEQKGLFAVASKEEGNHTQRVQELQGDLARSKQFLPYLQRGARAEGIVEFLTSGSRMRIYVPKETCLLTFLLGGINCPKGARAGANGQTAAAAEPFSEEAAKFTRKLCMHREVELEVEGLDKQGAFIGYLWVRPEDGGRHQNLSELLLEQGLATLHFTAEKSAHYNHMSAAETRAKNAKRNIWATWTDTDAEAKEEEAANQKTERTVNYKKVAVSDVGKNGNSFRISAQSIEDGPKLERLMEELRVSVANSAAPSNVTVKRGEMVAAKFSADKQWYRAKVESVRAGQADVLYVDFGNRETISTSDIAALPGTLSSVPASARDYYLALVSTPNDDDYTGFALTALQTLLSSNSFAEINVEYSLGGAQYAQVLVEINGEKVDVGKALIEDGFAMADKRREQRLQKLVSAYDEAEKKARKERANIWEFGDFTGNEI</sequence>
<dbReference type="GO" id="GO:0003723">
    <property type="term" value="F:RNA binding"/>
    <property type="evidence" value="ECO:0000318"/>
    <property type="project" value="GO_Central"/>
</dbReference>
<keyword evidence="3" id="KW-0963">Cytoplasm</keyword>
<feature type="region of interest" description="Disordered" evidence="7">
    <location>
        <begin position="148"/>
        <end position="181"/>
    </location>
</feature>
<keyword evidence="5" id="KW-0449">Lipoprotein</keyword>
<dbReference type="GO" id="GO:0004518">
    <property type="term" value="F:nuclease activity"/>
    <property type="evidence" value="ECO:0000318"/>
    <property type="project" value="GO_Central"/>
</dbReference>
<accession>A0A2A6B5U6</accession>
<evidence type="ECO:0000256" key="7">
    <source>
        <dbReference type="SAM" id="MobiDB-lite"/>
    </source>
</evidence>
<evidence type="ECO:0000256" key="2">
    <source>
        <dbReference type="ARBA" id="ARBA00017230"/>
    </source>
</evidence>
<dbReference type="SUPFAM" id="SSF50199">
    <property type="entry name" value="Staphylococcal nuclease"/>
    <property type="match status" value="5"/>
</dbReference>
<dbReference type="Gene3D" id="2.30.29.30">
    <property type="entry name" value="Pleckstrin-homology domain (PH domain)/Phosphotyrosine-binding domain (PTB)"/>
    <property type="match status" value="1"/>
</dbReference>
<keyword evidence="6" id="KW-0677">Repeat</keyword>
<dbReference type="Gene3D" id="2.30.30.140">
    <property type="match status" value="1"/>
</dbReference>
<name>A0A2A6B5U6_PRIPA</name>
<dbReference type="SMART" id="SM01244">
    <property type="entry name" value="IRS"/>
    <property type="match status" value="1"/>
</dbReference>
<dbReference type="FunFam" id="2.40.50.90:FF:000002">
    <property type="entry name" value="Staphylococcal nuclease domain-containing protein"/>
    <property type="match status" value="1"/>
</dbReference>
<feature type="compositionally biased region" description="Polar residues" evidence="7">
    <location>
        <begin position="25"/>
        <end position="34"/>
    </location>
</feature>
<organism evidence="8 9">
    <name type="scientific">Pristionchus pacificus</name>
    <name type="common">Parasitic nematode worm</name>
    <dbReference type="NCBI Taxonomy" id="54126"/>
    <lineage>
        <taxon>Eukaryota</taxon>
        <taxon>Metazoa</taxon>
        <taxon>Ecdysozoa</taxon>
        <taxon>Nematoda</taxon>
        <taxon>Chromadorea</taxon>
        <taxon>Rhabditida</taxon>
        <taxon>Rhabditina</taxon>
        <taxon>Diplogasteromorpha</taxon>
        <taxon>Diplogasteroidea</taxon>
        <taxon>Neodiplogasteridae</taxon>
        <taxon>Pristionchus</taxon>
    </lineage>
</organism>
<dbReference type="SMART" id="SM00333">
    <property type="entry name" value="TUDOR"/>
    <property type="match status" value="1"/>
</dbReference>
<dbReference type="InterPro" id="IPR002999">
    <property type="entry name" value="Tudor"/>
</dbReference>
<dbReference type="Pfam" id="PF00567">
    <property type="entry name" value="TUDOR"/>
    <property type="match status" value="1"/>
</dbReference>
<dbReference type="SUPFAM" id="SSF63748">
    <property type="entry name" value="Tudor/PWWP/MBT"/>
    <property type="match status" value="1"/>
</dbReference>
<feature type="compositionally biased region" description="Basic and acidic residues" evidence="7">
    <location>
        <begin position="220"/>
        <end position="232"/>
    </location>
</feature>
<dbReference type="CDD" id="cd00175">
    <property type="entry name" value="SNc"/>
    <property type="match status" value="2"/>
</dbReference>
<comment type="subcellular location">
    <subcellularLocation>
        <location evidence="1">Cytoplasm</location>
    </subcellularLocation>
</comment>
<dbReference type="FunFam" id="2.40.50.90:FF:000003">
    <property type="entry name" value="Staphylococcal nuclease domain-containing protein"/>
    <property type="match status" value="1"/>
</dbReference>
<dbReference type="CDD" id="cd01202">
    <property type="entry name" value="PTB_FRS2"/>
    <property type="match status" value="1"/>
</dbReference>
<dbReference type="InterPro" id="IPR038742">
    <property type="entry name" value="FRS2_PTB"/>
</dbReference>
<dbReference type="FunFam" id="2.30.30.140:FF:000018">
    <property type="entry name" value="Serine/threonine-protein kinase 31"/>
    <property type="match status" value="1"/>
</dbReference>
<dbReference type="PANTHER" id="PTHR12302:SF2">
    <property type="entry name" value="STAPHYLOCOCCAL NUCLEASE DOMAIN-CONTAINING PROTEIN 1"/>
    <property type="match status" value="1"/>
</dbReference>
<dbReference type="GO" id="GO:0006402">
    <property type="term" value="P:mRNA catabolic process"/>
    <property type="evidence" value="ECO:0000318"/>
    <property type="project" value="GO_Central"/>
</dbReference>
<dbReference type="FunFam" id="2.40.50.90:FF:000001">
    <property type="entry name" value="Staphylococcal nuclease domain-containing protein"/>
    <property type="match status" value="1"/>
</dbReference>
<evidence type="ECO:0000313" key="8">
    <source>
        <dbReference type="EnsemblMetazoa" id="PPA02888.1"/>
    </source>
</evidence>
<dbReference type="PROSITE" id="PS50830">
    <property type="entry name" value="TNASE_3"/>
    <property type="match status" value="4"/>
</dbReference>